<keyword evidence="11" id="KW-0902">Two-component regulatory system</keyword>
<evidence type="ECO:0000256" key="3">
    <source>
        <dbReference type="ARBA" id="ARBA00012438"/>
    </source>
</evidence>
<feature type="transmembrane region" description="Helical" evidence="14">
    <location>
        <begin position="84"/>
        <end position="105"/>
    </location>
</feature>
<evidence type="ECO:0000256" key="4">
    <source>
        <dbReference type="ARBA" id="ARBA00022553"/>
    </source>
</evidence>
<evidence type="ECO:0000259" key="16">
    <source>
        <dbReference type="PROSITE" id="PS50110"/>
    </source>
</evidence>
<dbReference type="AlphaFoldDB" id="A0A7W9F831"/>
<dbReference type="Gene3D" id="3.30.450.20">
    <property type="entry name" value="PAS domain"/>
    <property type="match status" value="1"/>
</dbReference>
<evidence type="ECO:0000256" key="7">
    <source>
        <dbReference type="ARBA" id="ARBA00022741"/>
    </source>
</evidence>
<dbReference type="Gene3D" id="1.10.287.130">
    <property type="match status" value="1"/>
</dbReference>
<comment type="subcellular location">
    <subcellularLocation>
        <location evidence="2">Membrane</location>
    </subcellularLocation>
</comment>
<dbReference type="InterPro" id="IPR011006">
    <property type="entry name" value="CheY-like_superfamily"/>
</dbReference>
<organism evidence="18 19">
    <name type="scientific">Brevundimonas aurantiaca</name>
    <dbReference type="NCBI Taxonomy" id="74316"/>
    <lineage>
        <taxon>Bacteria</taxon>
        <taxon>Pseudomonadati</taxon>
        <taxon>Pseudomonadota</taxon>
        <taxon>Alphaproteobacteria</taxon>
        <taxon>Caulobacterales</taxon>
        <taxon>Caulobacteraceae</taxon>
        <taxon>Brevundimonas</taxon>
    </lineage>
</organism>
<evidence type="ECO:0000256" key="14">
    <source>
        <dbReference type="PROSITE-ProRule" id="PRU00244"/>
    </source>
</evidence>
<evidence type="ECO:0000256" key="1">
    <source>
        <dbReference type="ARBA" id="ARBA00000085"/>
    </source>
</evidence>
<dbReference type="EC" id="2.7.13.3" evidence="3"/>
<keyword evidence="9" id="KW-0067">ATP-binding</keyword>
<protein>
    <recommendedName>
        <fullName evidence="3">histidine kinase</fullName>
        <ecNumber evidence="3">2.7.13.3</ecNumber>
    </recommendedName>
</protein>
<dbReference type="CDD" id="cd17546">
    <property type="entry name" value="REC_hyHK_CKI1_RcsC-like"/>
    <property type="match status" value="1"/>
</dbReference>
<evidence type="ECO:0000256" key="12">
    <source>
        <dbReference type="ARBA" id="ARBA00023136"/>
    </source>
</evidence>
<evidence type="ECO:0000256" key="13">
    <source>
        <dbReference type="PROSITE-ProRule" id="PRU00169"/>
    </source>
</evidence>
<sequence>MVRTMDAVLYGHDWRLSLLAVAFCFAGMASTLQLIELTRRRDVKTRWRLAVAAGIVASLTTWLAHVLAMKALAARLGGTYDVGLALGSSILAMAMIGLAVVVALARGRLWRTFAGLIALSGVAAMHYLGMVGFQASGRMEWRSDLVVLSIVGGMAIAGATAFLHRRGSLPRLLLSAGGAVAAIMFLHVMGTAALSVTPDPAAGRQAALSPEAMRPLIILVFLAVGGTGGVIGVMAYMTRAGALARIREAVEAMPDGLAFFDADDRLVLWNARYAQVNPELGPLLKVGTPFLDLIRIGMDEGRYDDAIGREDEWIAERLRARRAASSFIEQQVAGDRWLRIQDRRTAEGGTVTVCNDITDLKHDARALGEARDAAEAANVAKSLFLANMSHEIRTPLNGVIGLSQALAKTELTAEQREILDLMQASGQTLRTLLSDILDLARVESGRLELTEDAFELAGAVREAAQLYAENAREKHLGFHVDIDVEDGLWVRGDVVRLKQILTNLISNAVKFTSQGFVGLTVQRGADHARGPTLRFTVEDTGIGFDSATRERLFRRFEQADGGITRKFGGSGLGLSICRQLAEMMGGDLDCESEPGGGSAFILTLPLSVCDAPAQSEPQADPETPARLRRPVRVLVADDHPTNRRVIELILAQTSVELCMVENGAEAVDAFRLRSFDLVLMDMQMPVMDGLTATREIRLHESATGSARTPIVMLTANAMPEHVAAGRSAGADHHLAKPFNAAELLAIVIDPAALPKIDAQAA</sequence>
<keyword evidence="19" id="KW-1185">Reference proteome</keyword>
<evidence type="ECO:0000259" key="17">
    <source>
        <dbReference type="PROSITE" id="PS50924"/>
    </source>
</evidence>
<dbReference type="Gene3D" id="3.40.50.2300">
    <property type="match status" value="1"/>
</dbReference>
<comment type="catalytic activity">
    <reaction evidence="1">
        <text>ATP + protein L-histidine = ADP + protein N-phospho-L-histidine.</text>
        <dbReference type="EC" id="2.7.13.3"/>
    </reaction>
</comment>
<dbReference type="FunFam" id="1.10.287.130:FF:000004">
    <property type="entry name" value="Ethylene receptor 1"/>
    <property type="match status" value="1"/>
</dbReference>
<comment type="caution">
    <text evidence="18">The sequence shown here is derived from an EMBL/GenBank/DDBJ whole genome shotgun (WGS) entry which is preliminary data.</text>
</comment>
<keyword evidence="12 14" id="KW-0472">Membrane</keyword>
<feature type="transmembrane region" description="Helical" evidence="14">
    <location>
        <begin position="172"/>
        <end position="196"/>
    </location>
</feature>
<dbReference type="InterPro" id="IPR036097">
    <property type="entry name" value="HisK_dim/P_sf"/>
</dbReference>
<dbReference type="Pfam" id="PF12860">
    <property type="entry name" value="PAS_7"/>
    <property type="match status" value="1"/>
</dbReference>
<dbReference type="PROSITE" id="PS50924">
    <property type="entry name" value="MHYT"/>
    <property type="match status" value="1"/>
</dbReference>
<evidence type="ECO:0000256" key="11">
    <source>
        <dbReference type="ARBA" id="ARBA00023012"/>
    </source>
</evidence>
<dbReference type="InterPro" id="IPR005467">
    <property type="entry name" value="His_kinase_dom"/>
</dbReference>
<keyword evidence="6 14" id="KW-0812">Transmembrane</keyword>
<dbReference type="InterPro" id="IPR004358">
    <property type="entry name" value="Sig_transdc_His_kin-like_C"/>
</dbReference>
<reference evidence="18 19" key="1">
    <citation type="submission" date="2020-08" db="EMBL/GenBank/DDBJ databases">
        <title>Genomic Encyclopedia of Type Strains, Phase IV (KMG-IV): sequencing the most valuable type-strain genomes for metagenomic binning, comparative biology and taxonomic classification.</title>
        <authorList>
            <person name="Goeker M."/>
        </authorList>
    </citation>
    <scope>NUCLEOTIDE SEQUENCE [LARGE SCALE GENOMIC DNA]</scope>
    <source>
        <strain evidence="18 19">DSM 4731</strain>
    </source>
</reference>
<dbReference type="SUPFAM" id="SSF55874">
    <property type="entry name" value="ATPase domain of HSP90 chaperone/DNA topoisomerase II/histidine kinase"/>
    <property type="match status" value="1"/>
</dbReference>
<evidence type="ECO:0000256" key="9">
    <source>
        <dbReference type="ARBA" id="ARBA00022840"/>
    </source>
</evidence>
<evidence type="ECO:0000256" key="5">
    <source>
        <dbReference type="ARBA" id="ARBA00022679"/>
    </source>
</evidence>
<dbReference type="InterPro" id="IPR003661">
    <property type="entry name" value="HisK_dim/P_dom"/>
</dbReference>
<evidence type="ECO:0000313" key="19">
    <source>
        <dbReference type="Proteomes" id="UP000527324"/>
    </source>
</evidence>
<dbReference type="PANTHER" id="PTHR45339">
    <property type="entry name" value="HYBRID SIGNAL TRANSDUCTION HISTIDINE KINASE J"/>
    <property type="match status" value="1"/>
</dbReference>
<evidence type="ECO:0000256" key="2">
    <source>
        <dbReference type="ARBA" id="ARBA00004370"/>
    </source>
</evidence>
<dbReference type="Pfam" id="PF03707">
    <property type="entry name" value="MHYT"/>
    <property type="match status" value="1"/>
</dbReference>
<evidence type="ECO:0000256" key="8">
    <source>
        <dbReference type="ARBA" id="ARBA00022777"/>
    </source>
</evidence>
<dbReference type="PANTHER" id="PTHR45339:SF1">
    <property type="entry name" value="HYBRID SIGNAL TRANSDUCTION HISTIDINE KINASE J"/>
    <property type="match status" value="1"/>
</dbReference>
<keyword evidence="5" id="KW-0808">Transferase</keyword>
<dbReference type="SUPFAM" id="SSF52172">
    <property type="entry name" value="CheY-like"/>
    <property type="match status" value="1"/>
</dbReference>
<dbReference type="SMART" id="SM00448">
    <property type="entry name" value="REC"/>
    <property type="match status" value="1"/>
</dbReference>
<feature type="modified residue" description="4-aspartylphosphate" evidence="13">
    <location>
        <position position="681"/>
    </location>
</feature>
<feature type="domain" description="Response regulatory" evidence="16">
    <location>
        <begin position="632"/>
        <end position="751"/>
    </location>
</feature>
<feature type="transmembrane region" description="Helical" evidence="14">
    <location>
        <begin position="145"/>
        <end position="163"/>
    </location>
</feature>
<accession>A0A7W9F831</accession>
<dbReference type="PROSITE" id="PS50110">
    <property type="entry name" value="RESPONSE_REGULATORY"/>
    <property type="match status" value="1"/>
</dbReference>
<dbReference type="PROSITE" id="PS50109">
    <property type="entry name" value="HIS_KIN"/>
    <property type="match status" value="1"/>
</dbReference>
<dbReference type="EMBL" id="JACHOQ010000002">
    <property type="protein sequence ID" value="MBB5739676.1"/>
    <property type="molecule type" value="Genomic_DNA"/>
</dbReference>
<feature type="transmembrane region" description="Helical" evidence="14">
    <location>
        <begin position="216"/>
        <end position="237"/>
    </location>
</feature>
<evidence type="ECO:0000256" key="6">
    <source>
        <dbReference type="ARBA" id="ARBA00022692"/>
    </source>
</evidence>
<dbReference type="RefSeq" id="WP_224764309.1">
    <property type="nucleotide sequence ID" value="NZ_CAJFZW010000010.1"/>
</dbReference>
<dbReference type="Pfam" id="PF00512">
    <property type="entry name" value="HisKA"/>
    <property type="match status" value="1"/>
</dbReference>
<dbReference type="Gene3D" id="3.30.565.10">
    <property type="entry name" value="Histidine kinase-like ATPase, C-terminal domain"/>
    <property type="match status" value="1"/>
</dbReference>
<gene>
    <name evidence="18" type="ORF">GGQ93_001378</name>
</gene>
<feature type="domain" description="MHYT" evidence="17">
    <location>
        <begin position="12"/>
        <end position="197"/>
    </location>
</feature>
<dbReference type="InterPro" id="IPR005330">
    <property type="entry name" value="MHYT_dom"/>
</dbReference>
<feature type="transmembrane region" description="Helical" evidence="14">
    <location>
        <begin position="47"/>
        <end position="64"/>
    </location>
</feature>
<dbReference type="CDD" id="cd00082">
    <property type="entry name" value="HisKA"/>
    <property type="match status" value="1"/>
</dbReference>
<feature type="domain" description="Histidine kinase" evidence="15">
    <location>
        <begin position="387"/>
        <end position="608"/>
    </location>
</feature>
<dbReference type="Proteomes" id="UP000527324">
    <property type="component" value="Unassembled WGS sequence"/>
</dbReference>
<dbReference type="InterPro" id="IPR003594">
    <property type="entry name" value="HATPase_dom"/>
</dbReference>
<dbReference type="SMART" id="SM00387">
    <property type="entry name" value="HATPase_c"/>
    <property type="match status" value="1"/>
</dbReference>
<keyword evidence="7" id="KW-0547">Nucleotide-binding</keyword>
<dbReference type="Pfam" id="PF00072">
    <property type="entry name" value="Response_reg"/>
    <property type="match status" value="1"/>
</dbReference>
<evidence type="ECO:0000313" key="18">
    <source>
        <dbReference type="EMBL" id="MBB5739676.1"/>
    </source>
</evidence>
<dbReference type="GO" id="GO:0016020">
    <property type="term" value="C:membrane"/>
    <property type="evidence" value="ECO:0007669"/>
    <property type="project" value="UniProtKB-SubCell"/>
</dbReference>
<keyword evidence="8 18" id="KW-0418">Kinase</keyword>
<name>A0A7W9F831_9CAUL</name>
<dbReference type="CDD" id="cd16922">
    <property type="entry name" value="HATPase_EvgS-ArcB-TorS-like"/>
    <property type="match status" value="1"/>
</dbReference>
<dbReference type="InterPro" id="IPR036890">
    <property type="entry name" value="HATPase_C_sf"/>
</dbReference>
<dbReference type="SUPFAM" id="SSF47384">
    <property type="entry name" value="Homodimeric domain of signal transducing histidine kinase"/>
    <property type="match status" value="1"/>
</dbReference>
<keyword evidence="4 13" id="KW-0597">Phosphoprotein</keyword>
<dbReference type="GO" id="GO:0005524">
    <property type="term" value="F:ATP binding"/>
    <property type="evidence" value="ECO:0007669"/>
    <property type="project" value="UniProtKB-KW"/>
</dbReference>
<dbReference type="Pfam" id="PF02518">
    <property type="entry name" value="HATPase_c"/>
    <property type="match status" value="1"/>
</dbReference>
<dbReference type="GO" id="GO:0000155">
    <property type="term" value="F:phosphorelay sensor kinase activity"/>
    <property type="evidence" value="ECO:0007669"/>
    <property type="project" value="InterPro"/>
</dbReference>
<evidence type="ECO:0000256" key="10">
    <source>
        <dbReference type="ARBA" id="ARBA00022989"/>
    </source>
</evidence>
<proteinExistence type="predicted"/>
<dbReference type="PRINTS" id="PR00344">
    <property type="entry name" value="BCTRLSENSOR"/>
</dbReference>
<keyword evidence="10 14" id="KW-1133">Transmembrane helix</keyword>
<dbReference type="InterPro" id="IPR001789">
    <property type="entry name" value="Sig_transdc_resp-reg_receiver"/>
</dbReference>
<feature type="transmembrane region" description="Helical" evidence="14">
    <location>
        <begin position="14"/>
        <end position="35"/>
    </location>
</feature>
<evidence type="ECO:0000259" key="15">
    <source>
        <dbReference type="PROSITE" id="PS50109"/>
    </source>
</evidence>
<dbReference type="SMART" id="SM00388">
    <property type="entry name" value="HisKA"/>
    <property type="match status" value="1"/>
</dbReference>
<dbReference type="FunFam" id="3.30.565.10:FF:000010">
    <property type="entry name" value="Sensor histidine kinase RcsC"/>
    <property type="match status" value="1"/>
</dbReference>